<dbReference type="GO" id="GO:0003934">
    <property type="term" value="F:GTP cyclohydrolase I activity"/>
    <property type="evidence" value="ECO:0007669"/>
    <property type="project" value="UniProtKB-EC"/>
</dbReference>
<evidence type="ECO:0000313" key="3">
    <source>
        <dbReference type="Proteomes" id="UP001597233"/>
    </source>
</evidence>
<evidence type="ECO:0000256" key="1">
    <source>
        <dbReference type="ARBA" id="ARBA00022801"/>
    </source>
</evidence>
<dbReference type="Pfam" id="PF02649">
    <property type="entry name" value="GCHY-1"/>
    <property type="match status" value="1"/>
</dbReference>
<evidence type="ECO:0000313" key="2">
    <source>
        <dbReference type="EMBL" id="MFD1887750.1"/>
    </source>
</evidence>
<protein>
    <submittedName>
        <fullName evidence="2">GTP cyclohydrolase FolE2</fullName>
        <ecNumber evidence="2">3.5.4.16</ecNumber>
    </submittedName>
</protein>
<dbReference type="Gene3D" id="3.10.270.10">
    <property type="entry name" value="Urate Oxidase"/>
    <property type="match status" value="1"/>
</dbReference>
<gene>
    <name evidence="2" type="primary">folE2</name>
    <name evidence="2" type="ORF">ACFSC9_19925</name>
</gene>
<organism evidence="2 3">
    <name type="scientific">Paenibacillus wenxiniae</name>
    <dbReference type="NCBI Taxonomy" id="1636843"/>
    <lineage>
        <taxon>Bacteria</taxon>
        <taxon>Bacillati</taxon>
        <taxon>Bacillota</taxon>
        <taxon>Bacilli</taxon>
        <taxon>Bacillales</taxon>
        <taxon>Paenibacillaceae</taxon>
        <taxon>Paenibacillus</taxon>
    </lineage>
</organism>
<accession>A0ABW4RNX3</accession>
<keyword evidence="3" id="KW-1185">Reference proteome</keyword>
<dbReference type="EC" id="3.5.4.16" evidence="2"/>
<dbReference type="PANTHER" id="PTHR36445:SF1">
    <property type="entry name" value="GTP CYCLOHYDROLASE MPTA"/>
    <property type="match status" value="1"/>
</dbReference>
<proteinExistence type="predicted"/>
<reference evidence="3" key="1">
    <citation type="journal article" date="2019" name="Int. J. Syst. Evol. Microbiol.">
        <title>The Global Catalogue of Microorganisms (GCM) 10K type strain sequencing project: providing services to taxonomists for standard genome sequencing and annotation.</title>
        <authorList>
            <consortium name="The Broad Institute Genomics Platform"/>
            <consortium name="The Broad Institute Genome Sequencing Center for Infectious Disease"/>
            <person name="Wu L."/>
            <person name="Ma J."/>
        </authorList>
    </citation>
    <scope>NUCLEOTIDE SEQUENCE [LARGE SCALE GENOMIC DNA]</scope>
    <source>
        <strain evidence="3">CCUG 54950</strain>
    </source>
</reference>
<comment type="caution">
    <text evidence="2">The sequence shown here is derived from an EMBL/GenBank/DDBJ whole genome shotgun (WGS) entry which is preliminary data.</text>
</comment>
<name>A0ABW4RNX3_9BACL</name>
<dbReference type="Proteomes" id="UP001597233">
    <property type="component" value="Unassembled WGS sequence"/>
</dbReference>
<dbReference type="EMBL" id="JBHUEH010000032">
    <property type="protein sequence ID" value="MFD1887750.1"/>
    <property type="molecule type" value="Genomic_DNA"/>
</dbReference>
<keyword evidence="1 2" id="KW-0378">Hydrolase</keyword>
<dbReference type="PANTHER" id="PTHR36445">
    <property type="entry name" value="GTP CYCLOHYDROLASE MPTA"/>
    <property type="match status" value="1"/>
</dbReference>
<dbReference type="RefSeq" id="WP_347323960.1">
    <property type="nucleotide sequence ID" value="NZ_JBCGUH010000002.1"/>
</dbReference>
<dbReference type="NCBIfam" id="NF010200">
    <property type="entry name" value="PRK13674.1-1"/>
    <property type="match status" value="1"/>
</dbReference>
<dbReference type="InterPro" id="IPR003801">
    <property type="entry name" value="GTP_cyclohydrolase_FolE2/MptA"/>
</dbReference>
<sequence>MQQNQQHASLWPNKAARLKLFGSIPSVSGEKPVEAEGMHDLQNVQHDFLFALDQVGIGNLRYPLIVHSTLLPSTMTTSARFRLTTSLSQQSRGINMSRLTEQLELARQNGLSDRLDDLTTLTQNLARHMQQKQAELEVEYDWYYERQAPRSGRLGLNHAIARLELNHTMASALHVKATLEVQITTLCPCSRDISEYSAHNQRGRLTIEIIPANGLLPDDWKERLLEVAESNASSIPYPVLKRPDEKHITEQAYENARFVEDMLRLSAADLYEIEWISSFQIQCRNEESIHQHDAVGSITYSRTSAYSME</sequence>